<dbReference type="InterPro" id="IPR019734">
    <property type="entry name" value="TPR_rpt"/>
</dbReference>
<evidence type="ECO:0000256" key="1">
    <source>
        <dbReference type="ARBA" id="ARBA00022737"/>
    </source>
</evidence>
<dbReference type="Pfam" id="PF13424">
    <property type="entry name" value="TPR_12"/>
    <property type="match status" value="1"/>
</dbReference>
<evidence type="ECO:0000256" key="3">
    <source>
        <dbReference type="PROSITE-ProRule" id="PRU00339"/>
    </source>
</evidence>
<dbReference type="Gene3D" id="1.25.40.10">
    <property type="entry name" value="Tetratricopeptide repeat domain"/>
    <property type="match status" value="1"/>
</dbReference>
<dbReference type="InterPro" id="IPR011990">
    <property type="entry name" value="TPR-like_helical_dom_sf"/>
</dbReference>
<dbReference type="PANTHER" id="PTHR45641:SF19">
    <property type="entry name" value="NEPHROCYSTIN-3"/>
    <property type="match status" value="1"/>
</dbReference>
<dbReference type="SUPFAM" id="SSF48452">
    <property type="entry name" value="TPR-like"/>
    <property type="match status" value="1"/>
</dbReference>
<keyword evidence="1" id="KW-0677">Repeat</keyword>
<sequence length="219" mass="25607">MGLLNECEDQTEDAISYYEQFLALLLDIIVPNHPNLVFIYNIIGSLYWQRGELYKALRHYQRAFDIDAHISQTDHHETDSNDQSLEDVYNNQYKYTVAWEDYQRELQIDRNLHWKNHRAWIKPDSSKDEWTDSKSLNPDITESENIIIIPTAKHCLYHHCNPTVTYFKKATEFNSVGQYANAIYNAEKAFNTACKAYPPNDTANISALKAYLDTLALKY</sequence>
<keyword evidence="2 3" id="KW-0802">TPR repeat</keyword>
<evidence type="ECO:0000256" key="2">
    <source>
        <dbReference type="ARBA" id="ARBA00022803"/>
    </source>
</evidence>
<comment type="caution">
    <text evidence="4">The sequence shown here is derived from an EMBL/GenBank/DDBJ whole genome shotgun (WGS) entry which is preliminary data.</text>
</comment>
<evidence type="ECO:0000313" key="5">
    <source>
        <dbReference type="Proteomes" id="UP000663844"/>
    </source>
</evidence>
<evidence type="ECO:0000313" key="4">
    <source>
        <dbReference type="EMBL" id="CAF3952587.1"/>
    </source>
</evidence>
<proteinExistence type="predicted"/>
<gene>
    <name evidence="4" type="ORF">OXD698_LOCUS26782</name>
</gene>
<reference evidence="4" key="1">
    <citation type="submission" date="2021-02" db="EMBL/GenBank/DDBJ databases">
        <authorList>
            <person name="Nowell W R."/>
        </authorList>
    </citation>
    <scope>NUCLEOTIDE SEQUENCE</scope>
</reference>
<dbReference type="PANTHER" id="PTHR45641">
    <property type="entry name" value="TETRATRICOPEPTIDE REPEAT PROTEIN (AFU_ORTHOLOGUE AFUA_6G03870)"/>
    <property type="match status" value="1"/>
</dbReference>
<organism evidence="4 5">
    <name type="scientific">Adineta steineri</name>
    <dbReference type="NCBI Taxonomy" id="433720"/>
    <lineage>
        <taxon>Eukaryota</taxon>
        <taxon>Metazoa</taxon>
        <taxon>Spiralia</taxon>
        <taxon>Gnathifera</taxon>
        <taxon>Rotifera</taxon>
        <taxon>Eurotatoria</taxon>
        <taxon>Bdelloidea</taxon>
        <taxon>Adinetida</taxon>
        <taxon>Adinetidae</taxon>
        <taxon>Adineta</taxon>
    </lineage>
</organism>
<dbReference type="EMBL" id="CAJOAZ010002704">
    <property type="protein sequence ID" value="CAF3952587.1"/>
    <property type="molecule type" value="Genomic_DNA"/>
</dbReference>
<feature type="repeat" description="TPR" evidence="3">
    <location>
        <begin position="37"/>
        <end position="70"/>
    </location>
</feature>
<name>A0A819KYR0_9BILA</name>
<dbReference type="AlphaFoldDB" id="A0A819KYR0"/>
<dbReference type="Proteomes" id="UP000663844">
    <property type="component" value="Unassembled WGS sequence"/>
</dbReference>
<dbReference type="PROSITE" id="PS50005">
    <property type="entry name" value="TPR"/>
    <property type="match status" value="1"/>
</dbReference>
<accession>A0A819KYR0</accession>
<protein>
    <submittedName>
        <fullName evidence="4">Uncharacterized protein</fullName>
    </submittedName>
</protein>